<dbReference type="AlphaFoldDB" id="A0AAV2QUD9"/>
<keyword evidence="3 5" id="KW-1133">Transmembrane helix</keyword>
<dbReference type="PANTHER" id="PTHR21676:SF1">
    <property type="entry name" value="PROTEIN STUM HOMOLOG"/>
    <property type="match status" value="1"/>
</dbReference>
<evidence type="ECO:0000256" key="5">
    <source>
        <dbReference type="SAM" id="Phobius"/>
    </source>
</evidence>
<dbReference type="Proteomes" id="UP001497623">
    <property type="component" value="Unassembled WGS sequence"/>
</dbReference>
<accession>A0AAV2QUD9</accession>
<evidence type="ECO:0000313" key="7">
    <source>
        <dbReference type="Proteomes" id="UP001497623"/>
    </source>
</evidence>
<organism evidence="6 7">
    <name type="scientific">Meganyctiphanes norvegica</name>
    <name type="common">Northern krill</name>
    <name type="synonym">Thysanopoda norvegica</name>
    <dbReference type="NCBI Taxonomy" id="48144"/>
    <lineage>
        <taxon>Eukaryota</taxon>
        <taxon>Metazoa</taxon>
        <taxon>Ecdysozoa</taxon>
        <taxon>Arthropoda</taxon>
        <taxon>Crustacea</taxon>
        <taxon>Multicrustacea</taxon>
        <taxon>Malacostraca</taxon>
        <taxon>Eumalacostraca</taxon>
        <taxon>Eucarida</taxon>
        <taxon>Euphausiacea</taxon>
        <taxon>Euphausiidae</taxon>
        <taxon>Meganyctiphanes</taxon>
    </lineage>
</organism>
<reference evidence="6 7" key="1">
    <citation type="submission" date="2024-05" db="EMBL/GenBank/DDBJ databases">
        <authorList>
            <person name="Wallberg A."/>
        </authorList>
    </citation>
    <scope>NUCLEOTIDE SEQUENCE [LARGE SCALE GENOMIC DNA]</scope>
</reference>
<evidence type="ECO:0000256" key="4">
    <source>
        <dbReference type="ARBA" id="ARBA00023136"/>
    </source>
</evidence>
<comment type="subcellular location">
    <subcellularLocation>
        <location evidence="1">Membrane</location>
        <topology evidence="1">Multi-pass membrane protein</topology>
    </subcellularLocation>
</comment>
<feature type="transmembrane region" description="Helical" evidence="5">
    <location>
        <begin position="73"/>
        <end position="95"/>
    </location>
</feature>
<dbReference type="Pfam" id="PF15795">
    <property type="entry name" value="Spec3"/>
    <property type="match status" value="1"/>
</dbReference>
<dbReference type="GO" id="GO:0016020">
    <property type="term" value="C:membrane"/>
    <property type="evidence" value="ECO:0007669"/>
    <property type="project" value="UniProtKB-SubCell"/>
</dbReference>
<sequence>VYIETKNGDVEELEIVEAKDRHNLFRKALPILPVPLALLCLLLNLLPGAGTLVSAVAVLFGCPTELRTKCAGFGWNIAAAIIQVVLAPVVVGWVWSIQRGGLLLQESIKWKMGEGIEPIPC</sequence>
<protein>
    <submittedName>
        <fullName evidence="6">Uncharacterized protein</fullName>
    </submittedName>
</protein>
<evidence type="ECO:0000256" key="3">
    <source>
        <dbReference type="ARBA" id="ARBA00022989"/>
    </source>
</evidence>
<keyword evidence="4 5" id="KW-0472">Membrane</keyword>
<evidence type="ECO:0000256" key="2">
    <source>
        <dbReference type="ARBA" id="ARBA00022692"/>
    </source>
</evidence>
<proteinExistence type="predicted"/>
<feature type="non-terminal residue" evidence="6">
    <location>
        <position position="1"/>
    </location>
</feature>
<feature type="transmembrane region" description="Helical" evidence="5">
    <location>
        <begin position="36"/>
        <end position="61"/>
    </location>
</feature>
<keyword evidence="2 5" id="KW-0812">Transmembrane</keyword>
<gene>
    <name evidence="6" type="ORF">MNOR_LOCUS17062</name>
</gene>
<evidence type="ECO:0000256" key="1">
    <source>
        <dbReference type="ARBA" id="ARBA00004141"/>
    </source>
</evidence>
<dbReference type="InterPro" id="IPR026673">
    <property type="entry name" value="SPEC3/Stum"/>
</dbReference>
<comment type="caution">
    <text evidence="6">The sequence shown here is derived from an EMBL/GenBank/DDBJ whole genome shotgun (WGS) entry which is preliminary data.</text>
</comment>
<dbReference type="PANTHER" id="PTHR21676">
    <property type="entry name" value="PROTEIN STUM"/>
    <property type="match status" value="1"/>
</dbReference>
<keyword evidence="7" id="KW-1185">Reference proteome</keyword>
<evidence type="ECO:0000313" key="6">
    <source>
        <dbReference type="EMBL" id="CAL4101651.1"/>
    </source>
</evidence>
<dbReference type="EMBL" id="CAXKWB010011508">
    <property type="protein sequence ID" value="CAL4101651.1"/>
    <property type="molecule type" value="Genomic_DNA"/>
</dbReference>
<name>A0AAV2QUD9_MEGNR</name>